<evidence type="ECO:0000259" key="1">
    <source>
        <dbReference type="Pfam" id="PF03551"/>
    </source>
</evidence>
<dbReference type="PANTHER" id="PTHR43252">
    <property type="entry name" value="TRANSCRIPTIONAL REGULATOR YQJI"/>
    <property type="match status" value="1"/>
</dbReference>
<dbReference type="Gene3D" id="1.10.10.10">
    <property type="entry name" value="Winged helix-like DNA-binding domain superfamily/Winged helix DNA-binding domain"/>
    <property type="match status" value="1"/>
</dbReference>
<dbReference type="EMBL" id="CP064981">
    <property type="protein sequence ID" value="QQR93173.1"/>
    <property type="molecule type" value="Genomic_DNA"/>
</dbReference>
<accession>A0A7T9I2A8</accession>
<dbReference type="Pfam" id="PF03551">
    <property type="entry name" value="PadR"/>
    <property type="match status" value="1"/>
</dbReference>
<dbReference type="InterPro" id="IPR036388">
    <property type="entry name" value="WH-like_DNA-bd_sf"/>
</dbReference>
<dbReference type="InterPro" id="IPR011991">
    <property type="entry name" value="ArsR-like_HTH"/>
</dbReference>
<feature type="domain" description="Transcription regulator PadR N-terminal" evidence="1">
    <location>
        <begin position="9"/>
        <end position="75"/>
    </location>
</feature>
<protein>
    <submittedName>
        <fullName evidence="2">PadR family transcriptional regulator</fullName>
    </submittedName>
</protein>
<dbReference type="CDD" id="cd00090">
    <property type="entry name" value="HTH_ARSR"/>
    <property type="match status" value="1"/>
</dbReference>
<organism evidence="2">
    <name type="scientific">Candidatus Iainarchaeum sp</name>
    <dbReference type="NCBI Taxonomy" id="3101447"/>
    <lineage>
        <taxon>Archaea</taxon>
        <taxon>Candidatus Iainarchaeota</taxon>
        <taxon>Candidatus Iainarchaeia</taxon>
        <taxon>Candidatus Iainarchaeales</taxon>
        <taxon>Candidatus Iainarchaeaceae</taxon>
        <taxon>Candidatus Iainarchaeum</taxon>
    </lineage>
</organism>
<dbReference type="SUPFAM" id="SSF46785">
    <property type="entry name" value="Winged helix' DNA-binding domain"/>
    <property type="match status" value="1"/>
</dbReference>
<dbReference type="PANTHER" id="PTHR43252:SF5">
    <property type="entry name" value="TRANSCRIPTIONAL REGULATOR, PADR-LIKE FAMILY"/>
    <property type="match status" value="1"/>
</dbReference>
<dbReference type="Proteomes" id="UP000596004">
    <property type="component" value="Chromosome"/>
</dbReference>
<dbReference type="AlphaFoldDB" id="A0A7T9I2A8"/>
<dbReference type="InterPro" id="IPR036390">
    <property type="entry name" value="WH_DNA-bd_sf"/>
</dbReference>
<proteinExistence type="predicted"/>
<reference evidence="2" key="1">
    <citation type="submission" date="2020-11" db="EMBL/GenBank/DDBJ databases">
        <title>Connecting structure to function with the recovery of over 1000 high-quality activated sludge metagenome-assembled genomes encoding full-length rRNA genes using long-read sequencing.</title>
        <authorList>
            <person name="Singleton C.M."/>
            <person name="Petriglieri F."/>
            <person name="Kristensen J.M."/>
            <person name="Kirkegaard R.H."/>
            <person name="Michaelsen T.Y."/>
            <person name="Andersen M.H."/>
            <person name="Karst S.M."/>
            <person name="Dueholm M.S."/>
            <person name="Nielsen P.H."/>
            <person name="Albertsen M."/>
        </authorList>
    </citation>
    <scope>NUCLEOTIDE SEQUENCE</scope>
    <source>
        <strain evidence="2">Fred_18-Q3-R57-64_BAT3C.431</strain>
    </source>
</reference>
<gene>
    <name evidence="2" type="ORF">IPJ89_02415</name>
</gene>
<dbReference type="InterPro" id="IPR005149">
    <property type="entry name" value="Tscrpt_reg_PadR_N"/>
</dbReference>
<name>A0A7T9I2A8_9ARCH</name>
<sequence>MRGFLSFLILFLISKKPMHGQEIADELEKRKGERPSPGTIYPALKLLKENGWIEEKKTGKTIVYALTEEGKKSFKVAKIKFARAFMGLFE</sequence>
<evidence type="ECO:0000313" key="2">
    <source>
        <dbReference type="EMBL" id="QQR93173.1"/>
    </source>
</evidence>